<dbReference type="Gene3D" id="1.25.10.10">
    <property type="entry name" value="Leucine-rich Repeat Variant"/>
    <property type="match status" value="1"/>
</dbReference>
<comment type="function">
    <text evidence="8">In association with mitochondrial contact site and cristae organizing system (MICOS) complex components and mitochondrial outer membrane sorting assembly machinery (SAM) complex components may regulate mitochondrial dynamics playing a role in determining mitochondrial length, distribution and motility.</text>
</comment>
<evidence type="ECO:0000256" key="2">
    <source>
        <dbReference type="ARBA" id="ARBA00004496"/>
    </source>
</evidence>
<evidence type="ECO:0000256" key="9">
    <source>
        <dbReference type="ARBA" id="ARBA00046478"/>
    </source>
</evidence>
<comment type="subunit">
    <text evidence="9">Interacts with mitochondrial contact site and cristae organizing system (MICOS) complex components IMMT/MIC60 and MICOS10/MIC10. Interacts with mitochondrial outer membrane sorting assembly machinery (SAM) complex components SAMM50 and MTX1.</text>
</comment>
<protein>
    <recommendedName>
        <fullName evidence="3">Armadillo repeat-containing protein 1</fullName>
    </recommendedName>
</protein>
<dbReference type="GO" id="GO:0046872">
    <property type="term" value="F:metal ion binding"/>
    <property type="evidence" value="ECO:0007669"/>
    <property type="project" value="InterPro"/>
</dbReference>
<reference evidence="10 11" key="1">
    <citation type="submission" date="2018-10" db="EMBL/GenBank/DDBJ databases">
        <title>Genome assembly for a Yunnan-Guizhou Plateau 3E fish, Anabarilius grahami (Regan), and its evolutionary and genetic applications.</title>
        <authorList>
            <person name="Jiang W."/>
        </authorList>
    </citation>
    <scope>NUCLEOTIDE SEQUENCE [LARGE SCALE GENOMIC DNA]</scope>
    <source>
        <strain evidence="10">AG-KIZ</strain>
        <tissue evidence="10">Muscle</tissue>
    </source>
</reference>
<dbReference type="OrthoDB" id="17335at2759"/>
<evidence type="ECO:0000256" key="7">
    <source>
        <dbReference type="ARBA" id="ARBA00023136"/>
    </source>
</evidence>
<keyword evidence="6" id="KW-0496">Mitochondrion</keyword>
<evidence type="ECO:0000256" key="4">
    <source>
        <dbReference type="ARBA" id="ARBA00022490"/>
    </source>
</evidence>
<evidence type="ECO:0000256" key="6">
    <source>
        <dbReference type="ARBA" id="ARBA00023128"/>
    </source>
</evidence>
<keyword evidence="5" id="KW-1000">Mitochondrion outer membrane</keyword>
<keyword evidence="7" id="KW-0472">Membrane</keyword>
<name>A0A3N0YA39_ANAGA</name>
<dbReference type="InterPro" id="IPR016617">
    <property type="entry name" value="ARMC1"/>
</dbReference>
<dbReference type="EMBL" id="RJVU01049572">
    <property type="protein sequence ID" value="ROL42670.1"/>
    <property type="molecule type" value="Genomic_DNA"/>
</dbReference>
<proteinExistence type="predicted"/>
<dbReference type="GO" id="GO:0005741">
    <property type="term" value="C:mitochondrial outer membrane"/>
    <property type="evidence" value="ECO:0007669"/>
    <property type="project" value="UniProtKB-SubCell"/>
</dbReference>
<dbReference type="InterPro" id="IPR036163">
    <property type="entry name" value="HMA_dom_sf"/>
</dbReference>
<dbReference type="Pfam" id="PF00514">
    <property type="entry name" value="Arm"/>
    <property type="match status" value="1"/>
</dbReference>
<evidence type="ECO:0000313" key="10">
    <source>
        <dbReference type="EMBL" id="ROL42670.1"/>
    </source>
</evidence>
<accession>A0A3N0YA39</accession>
<evidence type="ECO:0000256" key="5">
    <source>
        <dbReference type="ARBA" id="ARBA00022787"/>
    </source>
</evidence>
<dbReference type="GO" id="GO:0048513">
    <property type="term" value="P:animal organ development"/>
    <property type="evidence" value="ECO:0007669"/>
    <property type="project" value="UniProtKB-ARBA"/>
</dbReference>
<dbReference type="InterPro" id="IPR016024">
    <property type="entry name" value="ARM-type_fold"/>
</dbReference>
<keyword evidence="11" id="KW-1185">Reference proteome</keyword>
<dbReference type="SUPFAM" id="SSF55008">
    <property type="entry name" value="HMA, heavy metal-associated domain"/>
    <property type="match status" value="1"/>
</dbReference>
<evidence type="ECO:0000256" key="3">
    <source>
        <dbReference type="ARBA" id="ARBA00013732"/>
    </source>
</evidence>
<dbReference type="SUPFAM" id="SSF48371">
    <property type="entry name" value="ARM repeat"/>
    <property type="match status" value="1"/>
</dbReference>
<dbReference type="PANTHER" id="PTHR46840">
    <property type="entry name" value="ARMADILLO REPEAT-CONTAINING PROTEIN 1"/>
    <property type="match status" value="1"/>
</dbReference>
<keyword evidence="4" id="KW-0963">Cytoplasm</keyword>
<evidence type="ECO:0000313" key="11">
    <source>
        <dbReference type="Proteomes" id="UP000281406"/>
    </source>
</evidence>
<comment type="subcellular location">
    <subcellularLocation>
        <location evidence="2">Cytoplasm</location>
    </subcellularLocation>
    <subcellularLocation>
        <location evidence="1">Mitochondrion outer membrane</location>
    </subcellularLocation>
</comment>
<sequence>MSGEPDALAVVNQLRDLAADPLNRRAIVEDQGCLPGLILFLDHPNPQVVYSALLAVRYLAECRANREKMKGELGMMLSLQNVMQKATPCPPPFDSPVTSVSTDAIKECPAVPQAARHYFRHDDFGSTSPGETKLLASEIYEILQNSSSTEAEQAEAGASCRRKAQFFLGSTNKRAKTVVLQIDGLDDSTRRSLCEEALLKIKGVISFTFQMAVKRCVVRIRSDLKAEALGTAIASTKVMKAQQIVKREDGSELVIPFQEDSDVVVEQNVNLPDYLPEDESPSQEQHKAVTRLGSVQDGVSWLSTAANFLSRSFYWPGGTASIIKAAKVLWPAAGEEKARAEDRKCVDRKCFVHDGWCKEP</sequence>
<dbReference type="InterPro" id="IPR011989">
    <property type="entry name" value="ARM-like"/>
</dbReference>
<evidence type="ECO:0000256" key="1">
    <source>
        <dbReference type="ARBA" id="ARBA00004294"/>
    </source>
</evidence>
<dbReference type="AlphaFoldDB" id="A0A3N0YA39"/>
<evidence type="ECO:0000256" key="8">
    <source>
        <dbReference type="ARBA" id="ARBA00023764"/>
    </source>
</evidence>
<dbReference type="PANTHER" id="PTHR46840:SF1">
    <property type="entry name" value="ARMADILLO REPEAT-CONTAINING PROTEIN 1"/>
    <property type="match status" value="1"/>
</dbReference>
<organism evidence="10 11">
    <name type="scientific">Anabarilius grahami</name>
    <name type="common">Kanglang fish</name>
    <name type="synonym">Barilius grahami</name>
    <dbReference type="NCBI Taxonomy" id="495550"/>
    <lineage>
        <taxon>Eukaryota</taxon>
        <taxon>Metazoa</taxon>
        <taxon>Chordata</taxon>
        <taxon>Craniata</taxon>
        <taxon>Vertebrata</taxon>
        <taxon>Euteleostomi</taxon>
        <taxon>Actinopterygii</taxon>
        <taxon>Neopterygii</taxon>
        <taxon>Teleostei</taxon>
        <taxon>Ostariophysi</taxon>
        <taxon>Cypriniformes</taxon>
        <taxon>Xenocyprididae</taxon>
        <taxon>Xenocypridinae</taxon>
        <taxon>Xenocypridinae incertae sedis</taxon>
        <taxon>Anabarilius</taxon>
    </lineage>
</organism>
<dbReference type="Proteomes" id="UP000281406">
    <property type="component" value="Unassembled WGS sequence"/>
</dbReference>
<comment type="caution">
    <text evidence="10">The sequence shown here is derived from an EMBL/GenBank/DDBJ whole genome shotgun (WGS) entry which is preliminary data.</text>
</comment>
<gene>
    <name evidence="10" type="ORF">DPX16_14077</name>
</gene>
<dbReference type="InterPro" id="IPR000225">
    <property type="entry name" value="Armadillo"/>
</dbReference>